<dbReference type="RefSeq" id="WP_338530872.1">
    <property type="nucleotide sequence ID" value="NZ_CP030941.1"/>
</dbReference>
<keyword evidence="8" id="KW-1185">Reference proteome</keyword>
<name>A0ABY5MS01_9HYPH</name>
<gene>
    <name evidence="7" type="ORF">NTH_03140</name>
</gene>
<dbReference type="Proteomes" id="UP001342418">
    <property type="component" value="Chromosome"/>
</dbReference>
<dbReference type="InterPro" id="IPR046348">
    <property type="entry name" value="SIS_dom_sf"/>
</dbReference>
<dbReference type="PANTHER" id="PTHR10937:SF0">
    <property type="entry name" value="GLUTAMINE--FRUCTOSE-6-PHOSPHATE TRANSAMINASE (ISOMERIZING)"/>
    <property type="match status" value="1"/>
</dbReference>
<dbReference type="EC" id="2.6.1.16" evidence="2"/>
<dbReference type="PROSITE" id="PS51464">
    <property type="entry name" value="SIS"/>
    <property type="match status" value="1"/>
</dbReference>
<comment type="catalytic activity">
    <reaction evidence="1">
        <text>D-fructose 6-phosphate + L-glutamine = D-glucosamine 6-phosphate + L-glutamate</text>
        <dbReference type="Rhea" id="RHEA:13237"/>
        <dbReference type="ChEBI" id="CHEBI:29985"/>
        <dbReference type="ChEBI" id="CHEBI:58359"/>
        <dbReference type="ChEBI" id="CHEBI:58725"/>
        <dbReference type="ChEBI" id="CHEBI:61527"/>
        <dbReference type="EC" id="2.6.1.16"/>
    </reaction>
</comment>
<evidence type="ECO:0000256" key="5">
    <source>
        <dbReference type="ARBA" id="ARBA00022962"/>
    </source>
</evidence>
<dbReference type="InterPro" id="IPR001347">
    <property type="entry name" value="SIS_dom"/>
</dbReference>
<organism evidence="7 8">
    <name type="scientific">Nitratireductor thuwali</name>
    <dbReference type="NCBI Taxonomy" id="2267699"/>
    <lineage>
        <taxon>Bacteria</taxon>
        <taxon>Pseudomonadati</taxon>
        <taxon>Pseudomonadota</taxon>
        <taxon>Alphaproteobacteria</taxon>
        <taxon>Hyphomicrobiales</taxon>
        <taxon>Phyllobacteriaceae</taxon>
        <taxon>Nitratireductor</taxon>
    </lineage>
</organism>
<keyword evidence="4" id="KW-0032">Aminotransferase</keyword>
<dbReference type="EMBL" id="CP030941">
    <property type="protein sequence ID" value="UUP18656.1"/>
    <property type="molecule type" value="Genomic_DNA"/>
</dbReference>
<dbReference type="Gene3D" id="3.40.50.10490">
    <property type="entry name" value="Glucose-6-phosphate isomerase like protein, domain 1"/>
    <property type="match status" value="2"/>
</dbReference>
<proteinExistence type="predicted"/>
<evidence type="ECO:0000256" key="3">
    <source>
        <dbReference type="ARBA" id="ARBA00016090"/>
    </source>
</evidence>
<feature type="domain" description="SIS" evidence="6">
    <location>
        <begin position="28"/>
        <end position="156"/>
    </location>
</feature>
<dbReference type="SUPFAM" id="SSF53697">
    <property type="entry name" value="SIS domain"/>
    <property type="match status" value="1"/>
</dbReference>
<dbReference type="CDD" id="cd05009">
    <property type="entry name" value="SIS_GlmS_GlmD_2"/>
    <property type="match status" value="1"/>
</dbReference>
<evidence type="ECO:0000256" key="2">
    <source>
        <dbReference type="ARBA" id="ARBA00012916"/>
    </source>
</evidence>
<evidence type="ECO:0000256" key="4">
    <source>
        <dbReference type="ARBA" id="ARBA00022576"/>
    </source>
</evidence>
<accession>A0ABY5MS01</accession>
<protein>
    <recommendedName>
        <fullName evidence="3">Glutamine--fructose-6-phosphate aminotransferase [isomerizing]</fullName>
        <ecNumber evidence="2">2.6.1.16</ecNumber>
    </recommendedName>
</protein>
<dbReference type="InterPro" id="IPR035490">
    <property type="entry name" value="GlmS/FrlB_SIS"/>
</dbReference>
<keyword evidence="4" id="KW-0808">Transferase</keyword>
<reference evidence="7 8" key="1">
    <citation type="submission" date="2018-07" db="EMBL/GenBank/DDBJ databases">
        <title>Genome sequence of Nitratireductor thuwali#1536.</title>
        <authorList>
            <person name="Michoud G."/>
            <person name="Merlino G."/>
            <person name="Sefrji F.O."/>
            <person name="Daffonchio D."/>
        </authorList>
    </citation>
    <scope>NUCLEOTIDE SEQUENCE [LARGE SCALE GENOMIC DNA]</scope>
    <source>
        <strain evidence="8">Nit1536</strain>
    </source>
</reference>
<keyword evidence="5" id="KW-0315">Glutamine amidotransferase</keyword>
<evidence type="ECO:0000256" key="1">
    <source>
        <dbReference type="ARBA" id="ARBA00001031"/>
    </source>
</evidence>
<evidence type="ECO:0000259" key="6">
    <source>
        <dbReference type="PROSITE" id="PS51464"/>
    </source>
</evidence>
<sequence>MSYRSTVARQPQSLADTISSVGAELGGVDLSPLSDGVVVVTGIGASYAAAVVVAGELQRCGRRAFAVRSDDVTRIGALADIVIGLSHRGRSVETVNALRSSSSAVRLAITNDSASPLAQVAQLHVQMNNGSDATPSSTGYTATLAAAGLVWDALQEQEAADWLPIPSIAETILSGAAAKMDRLGRLFADRRAIDCVGAGSSLGTADGASLLIREAARIPAAAFDTRHYLHGPMEAMDGSTGVVIFGNGREIELARQLSAIGCPTLLVTSDASVEDSEVMTVIRVPTCRNRIAQGIADIIAPQLLAATLSDAAGLTDTKFRYRQTDTKVPSAVNA</sequence>
<evidence type="ECO:0000313" key="7">
    <source>
        <dbReference type="EMBL" id="UUP18656.1"/>
    </source>
</evidence>
<dbReference type="PANTHER" id="PTHR10937">
    <property type="entry name" value="GLUCOSAMINE--FRUCTOSE-6-PHOSPHATE AMINOTRANSFERASE, ISOMERIZING"/>
    <property type="match status" value="1"/>
</dbReference>
<evidence type="ECO:0000313" key="8">
    <source>
        <dbReference type="Proteomes" id="UP001342418"/>
    </source>
</evidence>
<dbReference type="Pfam" id="PF01380">
    <property type="entry name" value="SIS"/>
    <property type="match status" value="1"/>
</dbReference>